<keyword evidence="1" id="KW-0812">Transmembrane</keyword>
<feature type="transmembrane region" description="Helical" evidence="1">
    <location>
        <begin position="179"/>
        <end position="198"/>
    </location>
</feature>
<accession>A0A0P7ZAM6</accession>
<protein>
    <submittedName>
        <fullName evidence="2">Putative cobalt transporter subunit (CbtA)</fullName>
    </submittedName>
</protein>
<dbReference type="Proteomes" id="UP000050360">
    <property type="component" value="Unassembled WGS sequence"/>
</dbReference>
<evidence type="ECO:0000256" key="1">
    <source>
        <dbReference type="SAM" id="Phobius"/>
    </source>
</evidence>
<keyword evidence="1" id="KW-0472">Membrane</keyword>
<dbReference type="Pfam" id="PF09490">
    <property type="entry name" value="CbtA"/>
    <property type="match status" value="1"/>
</dbReference>
<organism evidence="2 3">
    <name type="scientific">Candidatus Methanoperedens nitratireducens</name>
    <dbReference type="NCBI Taxonomy" id="1392998"/>
    <lineage>
        <taxon>Archaea</taxon>
        <taxon>Methanobacteriati</taxon>
        <taxon>Methanobacteriota</taxon>
        <taxon>Stenosarchaea group</taxon>
        <taxon>Methanomicrobia</taxon>
        <taxon>Methanosarcinales</taxon>
        <taxon>ANME-2 cluster</taxon>
        <taxon>Candidatus Methanoperedentaceae</taxon>
        <taxon>Candidatus Methanoperedens</taxon>
    </lineage>
</organism>
<dbReference type="AlphaFoldDB" id="A0A0P7ZAM6"/>
<feature type="transmembrane region" description="Helical" evidence="1">
    <location>
        <begin position="147"/>
        <end position="167"/>
    </location>
</feature>
<feature type="transmembrane region" description="Helical" evidence="1">
    <location>
        <begin position="69"/>
        <end position="93"/>
    </location>
</feature>
<sequence>MTYATQQASPAIKDSLDFISILKAGIVTGMVAGTALGGLLLLFLTPIILEAETYEIQIPDSHPLIPRNIVHFWTFAGAIMLGILYSIIFTFVYTMVQHGIPVKNVGFKSLILALNGFLVAVLIPSLYLPPNPPGMVTSLSVIIRQSIFIAIIIAGILASIAFWIIYLRLSRKYNPMPGLSIGAIAFVVIIITASLLFPPNSNIPSIPSDLLWKYRVESLGAMFAFWVTMGVMVNTMLEYFRPHFRISEN</sequence>
<dbReference type="EMBL" id="LKCM01000337">
    <property type="protein sequence ID" value="KPQ41557.1"/>
    <property type="molecule type" value="Genomic_DNA"/>
</dbReference>
<proteinExistence type="predicted"/>
<evidence type="ECO:0000313" key="2">
    <source>
        <dbReference type="EMBL" id="KPQ41557.1"/>
    </source>
</evidence>
<reference evidence="2 3" key="1">
    <citation type="submission" date="2015-09" db="EMBL/GenBank/DDBJ databases">
        <title>A metagenomics-based metabolic model of nitrate-dependent anaerobic oxidation of methane by Methanoperedens-like archaea.</title>
        <authorList>
            <person name="Arshad A."/>
            <person name="Speth D.R."/>
            <person name="De Graaf R.M."/>
            <person name="Op Den Camp H.J."/>
            <person name="Jetten M.S."/>
            <person name="Welte C.U."/>
        </authorList>
    </citation>
    <scope>NUCLEOTIDE SEQUENCE [LARGE SCALE GENOMIC DNA]</scope>
</reference>
<keyword evidence="1" id="KW-1133">Transmembrane helix</keyword>
<comment type="caution">
    <text evidence="2">The sequence shown here is derived from an EMBL/GenBank/DDBJ whole genome shotgun (WGS) entry which is preliminary data.</text>
</comment>
<name>A0A0P7ZAM6_9EURY</name>
<feature type="transmembrane region" description="Helical" evidence="1">
    <location>
        <begin position="21"/>
        <end position="49"/>
    </location>
</feature>
<feature type="transmembrane region" description="Helical" evidence="1">
    <location>
        <begin position="218"/>
        <end position="237"/>
    </location>
</feature>
<dbReference type="InterPro" id="IPR012666">
    <property type="entry name" value="CbtA_put"/>
</dbReference>
<feature type="transmembrane region" description="Helical" evidence="1">
    <location>
        <begin position="105"/>
        <end position="127"/>
    </location>
</feature>
<gene>
    <name evidence="2" type="ORF">MPEBLZ_03920</name>
</gene>
<evidence type="ECO:0000313" key="3">
    <source>
        <dbReference type="Proteomes" id="UP000050360"/>
    </source>
</evidence>